<keyword evidence="3" id="KW-1185">Reference proteome</keyword>
<sequence>MKHTVKQMGSEKWPQDGTRKSPRLNKLGKSIDTPVMQRLTTAKRKLYCSSPRENETMGENEVQSKRTIIPPPPPPPTDYEKKRMVRIEYNKQVLYTLVPSLSGRVNSNGPKSNRNDVAQDVSVDYDPGQDAGHDANSDGDASVTPPKVVERRQTRKPTGMSSSNPPTDTYVKELTTRIKESLASELEEKMKKRQ</sequence>
<reference evidence="2" key="2">
    <citation type="submission" date="2023-05" db="EMBL/GenBank/DDBJ databases">
        <authorList>
            <person name="Schelkunov M.I."/>
        </authorList>
    </citation>
    <scope>NUCLEOTIDE SEQUENCE</scope>
    <source>
        <strain evidence="2">Hsosn_3</strain>
        <tissue evidence="2">Leaf</tissue>
    </source>
</reference>
<reference evidence="2" key="1">
    <citation type="submission" date="2023-02" db="EMBL/GenBank/DDBJ databases">
        <title>Genome of toxic invasive species Heracleum sosnowskyi carries increased number of genes despite the absence of recent whole-genome duplications.</title>
        <authorList>
            <person name="Schelkunov M."/>
            <person name="Shtratnikova V."/>
            <person name="Makarenko M."/>
            <person name="Klepikova A."/>
            <person name="Omelchenko D."/>
            <person name="Novikova G."/>
            <person name="Obukhova E."/>
            <person name="Bogdanov V."/>
            <person name="Penin A."/>
            <person name="Logacheva M."/>
        </authorList>
    </citation>
    <scope>NUCLEOTIDE SEQUENCE</scope>
    <source>
        <strain evidence="2">Hsosn_3</strain>
        <tissue evidence="2">Leaf</tissue>
    </source>
</reference>
<proteinExistence type="predicted"/>
<feature type="region of interest" description="Disordered" evidence="1">
    <location>
        <begin position="45"/>
        <end position="80"/>
    </location>
</feature>
<gene>
    <name evidence="2" type="ORF">POM88_044289</name>
</gene>
<evidence type="ECO:0000313" key="3">
    <source>
        <dbReference type="Proteomes" id="UP001237642"/>
    </source>
</evidence>
<name>A0AAD8H548_9APIA</name>
<dbReference type="EMBL" id="JAUIZM010000010">
    <property type="protein sequence ID" value="KAK1359815.1"/>
    <property type="molecule type" value="Genomic_DNA"/>
</dbReference>
<evidence type="ECO:0000256" key="1">
    <source>
        <dbReference type="SAM" id="MobiDB-lite"/>
    </source>
</evidence>
<comment type="caution">
    <text evidence="2">The sequence shown here is derived from an EMBL/GenBank/DDBJ whole genome shotgun (WGS) entry which is preliminary data.</text>
</comment>
<accession>A0AAD8H548</accession>
<feature type="compositionally biased region" description="Polar residues" evidence="1">
    <location>
        <begin position="103"/>
        <end position="116"/>
    </location>
</feature>
<evidence type="ECO:0000313" key="2">
    <source>
        <dbReference type="EMBL" id="KAK1359815.1"/>
    </source>
</evidence>
<dbReference type="AlphaFoldDB" id="A0AAD8H548"/>
<organism evidence="2 3">
    <name type="scientific">Heracleum sosnowskyi</name>
    <dbReference type="NCBI Taxonomy" id="360622"/>
    <lineage>
        <taxon>Eukaryota</taxon>
        <taxon>Viridiplantae</taxon>
        <taxon>Streptophyta</taxon>
        <taxon>Embryophyta</taxon>
        <taxon>Tracheophyta</taxon>
        <taxon>Spermatophyta</taxon>
        <taxon>Magnoliopsida</taxon>
        <taxon>eudicotyledons</taxon>
        <taxon>Gunneridae</taxon>
        <taxon>Pentapetalae</taxon>
        <taxon>asterids</taxon>
        <taxon>campanulids</taxon>
        <taxon>Apiales</taxon>
        <taxon>Apiaceae</taxon>
        <taxon>Apioideae</taxon>
        <taxon>apioid superclade</taxon>
        <taxon>Tordylieae</taxon>
        <taxon>Tordyliinae</taxon>
        <taxon>Heracleum</taxon>
    </lineage>
</organism>
<dbReference type="Proteomes" id="UP001237642">
    <property type="component" value="Unassembled WGS sequence"/>
</dbReference>
<feature type="region of interest" description="Disordered" evidence="1">
    <location>
        <begin position="1"/>
        <end position="32"/>
    </location>
</feature>
<feature type="region of interest" description="Disordered" evidence="1">
    <location>
        <begin position="101"/>
        <end position="172"/>
    </location>
</feature>
<protein>
    <submittedName>
        <fullName evidence="2">Uncharacterized protein</fullName>
    </submittedName>
</protein>